<feature type="compositionally biased region" description="Pro residues" evidence="2">
    <location>
        <begin position="129"/>
        <end position="140"/>
    </location>
</feature>
<proteinExistence type="predicted"/>
<dbReference type="PROSITE" id="PS50294">
    <property type="entry name" value="WD_REPEATS_REGION"/>
    <property type="match status" value="1"/>
</dbReference>
<comment type="caution">
    <text evidence="3">The sequence shown here is derived from an EMBL/GenBank/DDBJ whole genome shotgun (WGS) entry which is preliminary data.</text>
</comment>
<feature type="compositionally biased region" description="Polar residues" evidence="2">
    <location>
        <begin position="142"/>
        <end position="151"/>
    </location>
</feature>
<feature type="repeat" description="WD" evidence="1">
    <location>
        <begin position="1"/>
        <end position="42"/>
    </location>
</feature>
<dbReference type="EMBL" id="VJMJ01000093">
    <property type="protein sequence ID" value="KAF0735723.1"/>
    <property type="molecule type" value="Genomic_DNA"/>
</dbReference>
<dbReference type="SUPFAM" id="SSF50978">
    <property type="entry name" value="WD40 repeat-like"/>
    <property type="match status" value="1"/>
</dbReference>
<sequence length="237" mass="26293">MHGHNGAVNAACFSSDMKWTASGGVDSLVMIWNTDLDKCLHPNDSGFPMALPKSKVLKHSPPSHPSSSSFHAPSMPPQTPPVVTFASSPKTVDAVVRPFRSDQFNPAAIVPAEPTMERHIEDEHVQRMPQPPSRQSPPRSPTLSAAPSMSVSPLPDHLTATFDHIVGQLEIITRTLSILEERLCHAEDRITDVARVQSQMLRQQNVQVPTMQMPPPQPQRRPTQPNYHQKQEEEHPE</sequence>
<feature type="region of interest" description="Disordered" evidence="2">
    <location>
        <begin position="54"/>
        <end position="79"/>
    </location>
</feature>
<evidence type="ECO:0000256" key="1">
    <source>
        <dbReference type="PROSITE-ProRule" id="PRU00221"/>
    </source>
</evidence>
<protein>
    <submittedName>
        <fullName evidence="3">Uncharacterized protein</fullName>
    </submittedName>
</protein>
<dbReference type="Gene3D" id="2.130.10.10">
    <property type="entry name" value="YVTN repeat-like/Quinoprotein amine dehydrogenase"/>
    <property type="match status" value="1"/>
</dbReference>
<feature type="region of interest" description="Disordered" evidence="2">
    <location>
        <begin position="124"/>
        <end position="152"/>
    </location>
</feature>
<dbReference type="PROSITE" id="PS50082">
    <property type="entry name" value="WD_REPEATS_2"/>
    <property type="match status" value="1"/>
</dbReference>
<name>A0A6G0X746_9STRA</name>
<keyword evidence="1" id="KW-0853">WD repeat</keyword>
<evidence type="ECO:0000256" key="2">
    <source>
        <dbReference type="SAM" id="MobiDB-lite"/>
    </source>
</evidence>
<feature type="region of interest" description="Disordered" evidence="2">
    <location>
        <begin position="206"/>
        <end position="237"/>
    </location>
</feature>
<reference evidence="3 4" key="1">
    <citation type="submission" date="2019-07" db="EMBL/GenBank/DDBJ databases">
        <title>Genomics analysis of Aphanomyces spp. identifies a new class of oomycete effector associated with host adaptation.</title>
        <authorList>
            <person name="Gaulin E."/>
        </authorList>
    </citation>
    <scope>NUCLEOTIDE SEQUENCE [LARGE SCALE GENOMIC DNA]</scope>
    <source>
        <strain evidence="3 4">ATCC 201684</strain>
    </source>
</reference>
<evidence type="ECO:0000313" key="3">
    <source>
        <dbReference type="EMBL" id="KAF0735723.1"/>
    </source>
</evidence>
<dbReference type="VEuPathDB" id="FungiDB:AeMF1_013560"/>
<accession>A0A6G0X746</accession>
<dbReference type="AlphaFoldDB" id="A0A6G0X746"/>
<dbReference type="InterPro" id="IPR036322">
    <property type="entry name" value="WD40_repeat_dom_sf"/>
</dbReference>
<gene>
    <name evidence="3" type="ORF">Ae201684_007731</name>
</gene>
<dbReference type="InterPro" id="IPR001680">
    <property type="entry name" value="WD40_rpt"/>
</dbReference>
<evidence type="ECO:0000313" key="4">
    <source>
        <dbReference type="Proteomes" id="UP000481153"/>
    </source>
</evidence>
<dbReference type="InterPro" id="IPR015943">
    <property type="entry name" value="WD40/YVTN_repeat-like_dom_sf"/>
</dbReference>
<keyword evidence="4" id="KW-1185">Reference proteome</keyword>
<dbReference type="Proteomes" id="UP000481153">
    <property type="component" value="Unassembled WGS sequence"/>
</dbReference>
<organism evidence="3 4">
    <name type="scientific">Aphanomyces euteiches</name>
    <dbReference type="NCBI Taxonomy" id="100861"/>
    <lineage>
        <taxon>Eukaryota</taxon>
        <taxon>Sar</taxon>
        <taxon>Stramenopiles</taxon>
        <taxon>Oomycota</taxon>
        <taxon>Saprolegniomycetes</taxon>
        <taxon>Saprolegniales</taxon>
        <taxon>Verrucalvaceae</taxon>
        <taxon>Aphanomyces</taxon>
    </lineage>
</organism>